<dbReference type="Proteomes" id="UP000031623">
    <property type="component" value="Chromosome"/>
</dbReference>
<reference evidence="4" key="1">
    <citation type="journal article" date="2014" name="ISME J.">
        <title>Ecophysiology of Thioploca ingrica as revealed by the complete genome sequence supplemented with proteomic evidence.</title>
        <authorList>
            <person name="Kojima H."/>
            <person name="Ogura Y."/>
            <person name="Yamamoto N."/>
            <person name="Togashi T."/>
            <person name="Mori H."/>
            <person name="Watanabe T."/>
            <person name="Nemoto F."/>
            <person name="Kurokawa K."/>
            <person name="Hayashi T."/>
            <person name="Fukui M."/>
        </authorList>
    </citation>
    <scope>NUCLEOTIDE SEQUENCE [LARGE SCALE GENOMIC DNA]</scope>
</reference>
<dbReference type="Gene3D" id="3.40.50.150">
    <property type="entry name" value="Vaccinia Virus protein VP39"/>
    <property type="match status" value="1"/>
</dbReference>
<dbReference type="GO" id="GO:0008168">
    <property type="term" value="F:methyltransferase activity"/>
    <property type="evidence" value="ECO:0007669"/>
    <property type="project" value="UniProtKB-KW"/>
</dbReference>
<evidence type="ECO:0000259" key="3">
    <source>
        <dbReference type="Pfam" id="PF21782"/>
    </source>
</evidence>
<keyword evidence="5" id="KW-1185">Reference proteome</keyword>
<dbReference type="InterPro" id="IPR029063">
    <property type="entry name" value="SAM-dependent_MTases_sf"/>
</dbReference>
<gene>
    <name evidence="4" type="ORF">THII_1569</name>
</gene>
<dbReference type="GO" id="GO:0032259">
    <property type="term" value="P:methylation"/>
    <property type="evidence" value="ECO:0007669"/>
    <property type="project" value="UniProtKB-KW"/>
</dbReference>
<keyword evidence="4" id="KW-0489">Methyltransferase</keyword>
<accession>A0A090BUX5</accession>
<dbReference type="OrthoDB" id="323463at2"/>
<evidence type="ECO:0000259" key="1">
    <source>
        <dbReference type="Pfam" id="PF10119"/>
    </source>
</evidence>
<dbReference type="InterPro" id="IPR050723">
    <property type="entry name" value="CFA/CMAS"/>
</dbReference>
<name>A0A090BUX5_9GAMM</name>
<feature type="domain" description="Methyltransferase" evidence="2">
    <location>
        <begin position="47"/>
        <end position="155"/>
    </location>
</feature>
<evidence type="ECO:0000259" key="2">
    <source>
        <dbReference type="Pfam" id="PF13847"/>
    </source>
</evidence>
<proteinExistence type="predicted"/>
<dbReference type="InterPro" id="IPR048976">
    <property type="entry name" value="WHD_PKMT"/>
</dbReference>
<dbReference type="SUPFAM" id="SSF53335">
    <property type="entry name" value="S-adenosyl-L-methionine-dependent methyltransferases"/>
    <property type="match status" value="1"/>
</dbReference>
<sequence length="533" mass="61074">MTEDFNNMNSNSYDEVPYPSNVFKPTQPDKLATIATLFGMQPPAIERCRVLELGCASGNNLIAMAQAMPDSQFIGIDLSKRQVEYGQNNIRYLGLKNITLKQMNIMAIDHQLGRFDYIVAHGVYSWVPPPVQDKLLQICHDNLVHQGVAYVSYNIYPGWYINGMVREMMLYHTQQFATSQEKIEQARALINFLVESTQNDNDFYSSVLKTKLDSLNQKPDSYLLHEHLEENNIPTFFYQFIERAKQHQLQYLSDTELSTMFAANFPRKIAETLRMSGDQVRQEQYTDFLLNREFRQTLLCHQDISLNRILKPEIIRNFYIAAPIQPYSSPLNLNDQLLEKFKILGNDKITLSAESSIAKAVCLCLGESWPQSLSYNDLMQHAYARLGVDIKPNQITAAVNNNISTFLLELSVKSNKVEFHTRPENFTLTISEYPLASPLARLQVQQQAQVTNLRHDNCNLDSLTQYLLPYLDGNHNKTMLVDMVLAAIEKGEMTVRMEKDNQTITDSEKLRSYAANYVKVVLENLSKNAFLMA</sequence>
<keyword evidence="4" id="KW-0808">Transferase</keyword>
<dbReference type="KEGG" id="tig:THII_1569"/>
<evidence type="ECO:0000313" key="4">
    <source>
        <dbReference type="EMBL" id="BAP55866.1"/>
    </source>
</evidence>
<dbReference type="AlphaFoldDB" id="A0A090BUX5"/>
<dbReference type="Pfam" id="PF21782">
    <property type="entry name" value="WHD_PKMT"/>
    <property type="match status" value="1"/>
</dbReference>
<dbReference type="Pfam" id="PF13847">
    <property type="entry name" value="Methyltransf_31"/>
    <property type="match status" value="1"/>
</dbReference>
<feature type="domain" description="PKMT C-terminal winged helix" evidence="3">
    <location>
        <begin position="432"/>
        <end position="530"/>
    </location>
</feature>
<dbReference type="Pfam" id="PF10119">
    <property type="entry name" value="MethyTransf_Reg"/>
    <property type="match status" value="1"/>
</dbReference>
<dbReference type="PANTHER" id="PTHR43667:SF2">
    <property type="entry name" value="FATTY ACID C-METHYL TRANSFERASE"/>
    <property type="match status" value="1"/>
</dbReference>
<dbReference type="InterPro" id="IPR018773">
    <property type="entry name" value="MeTrfase_reg_dom_prd"/>
</dbReference>
<feature type="domain" description="Methyltransferase regulatory" evidence="1">
    <location>
        <begin position="220"/>
        <end position="301"/>
    </location>
</feature>
<dbReference type="EMBL" id="AP014633">
    <property type="protein sequence ID" value="BAP55866.1"/>
    <property type="molecule type" value="Genomic_DNA"/>
</dbReference>
<dbReference type="CDD" id="cd02440">
    <property type="entry name" value="AdoMet_MTases"/>
    <property type="match status" value="1"/>
</dbReference>
<evidence type="ECO:0000313" key="5">
    <source>
        <dbReference type="Proteomes" id="UP000031623"/>
    </source>
</evidence>
<dbReference type="PANTHER" id="PTHR43667">
    <property type="entry name" value="CYCLOPROPANE-FATTY-ACYL-PHOSPHOLIPID SYNTHASE"/>
    <property type="match status" value="1"/>
</dbReference>
<dbReference type="HOGENOM" id="CLU_037603_1_1_6"/>
<dbReference type="STRING" id="40754.THII_1569"/>
<protein>
    <submittedName>
        <fullName evidence="4">Methyltransferase</fullName>
    </submittedName>
</protein>
<dbReference type="InterPro" id="IPR025714">
    <property type="entry name" value="Methyltranfer_dom"/>
</dbReference>
<organism evidence="4 5">
    <name type="scientific">Thioploca ingrica</name>
    <dbReference type="NCBI Taxonomy" id="40754"/>
    <lineage>
        <taxon>Bacteria</taxon>
        <taxon>Pseudomonadati</taxon>
        <taxon>Pseudomonadota</taxon>
        <taxon>Gammaproteobacteria</taxon>
        <taxon>Thiotrichales</taxon>
        <taxon>Thiotrichaceae</taxon>
        <taxon>Thioploca</taxon>
    </lineage>
</organism>